<evidence type="ECO:0000313" key="3">
    <source>
        <dbReference type="Proteomes" id="UP001630127"/>
    </source>
</evidence>
<dbReference type="Proteomes" id="UP001630127">
    <property type="component" value="Unassembled WGS sequence"/>
</dbReference>
<name>A0ABD2YU77_9GENT</name>
<reference evidence="2 3" key="1">
    <citation type="submission" date="2024-11" db="EMBL/GenBank/DDBJ databases">
        <title>A near-complete genome assembly of Cinchona calisaya.</title>
        <authorList>
            <person name="Lian D.C."/>
            <person name="Zhao X.W."/>
            <person name="Wei L."/>
        </authorList>
    </citation>
    <scope>NUCLEOTIDE SEQUENCE [LARGE SCALE GENOMIC DNA]</scope>
    <source>
        <tissue evidence="2">Nenye</tissue>
    </source>
</reference>
<accession>A0ABD2YU77</accession>
<protein>
    <recommendedName>
        <fullName evidence="1">Late blight resistance protein R1A-like N-terminal domain-containing protein</fullName>
    </recommendedName>
</protein>
<feature type="domain" description="Late blight resistance protein R1A-like N-terminal" evidence="1">
    <location>
        <begin position="1"/>
        <end position="229"/>
    </location>
</feature>
<organism evidence="2 3">
    <name type="scientific">Cinchona calisaya</name>
    <dbReference type="NCBI Taxonomy" id="153742"/>
    <lineage>
        <taxon>Eukaryota</taxon>
        <taxon>Viridiplantae</taxon>
        <taxon>Streptophyta</taxon>
        <taxon>Embryophyta</taxon>
        <taxon>Tracheophyta</taxon>
        <taxon>Spermatophyta</taxon>
        <taxon>Magnoliopsida</taxon>
        <taxon>eudicotyledons</taxon>
        <taxon>Gunneridae</taxon>
        <taxon>Pentapetalae</taxon>
        <taxon>asterids</taxon>
        <taxon>lamiids</taxon>
        <taxon>Gentianales</taxon>
        <taxon>Rubiaceae</taxon>
        <taxon>Cinchonoideae</taxon>
        <taxon>Cinchoneae</taxon>
        <taxon>Cinchona</taxon>
    </lineage>
</organism>
<proteinExistence type="predicted"/>
<evidence type="ECO:0000259" key="1">
    <source>
        <dbReference type="Pfam" id="PF12061"/>
    </source>
</evidence>
<gene>
    <name evidence="2" type="ORF">ACH5RR_030307</name>
</gene>
<dbReference type="InterPro" id="IPR021929">
    <property type="entry name" value="R1A-like_N"/>
</dbReference>
<comment type="caution">
    <text evidence="2">The sequence shown here is derived from an EMBL/GenBank/DDBJ whole genome shotgun (WGS) entry which is preliminary data.</text>
</comment>
<keyword evidence="3" id="KW-1185">Reference proteome</keyword>
<dbReference type="AlphaFoldDB" id="A0ABD2YU77"/>
<dbReference type="EMBL" id="JBJUIK010000012">
    <property type="protein sequence ID" value="KAL3510906.1"/>
    <property type="molecule type" value="Genomic_DNA"/>
</dbReference>
<dbReference type="Pfam" id="PF12061">
    <property type="entry name" value="NB-LRR"/>
    <property type="match status" value="1"/>
</dbReference>
<evidence type="ECO:0000313" key="2">
    <source>
        <dbReference type="EMBL" id="KAL3510906.1"/>
    </source>
</evidence>
<sequence length="277" mass="31767">MDDLVNNFTDLSISKVHNFHLPDTVKRQVEALKGNLRFLRCFFNYVTMRGTDYEEIKDLLTHTRSVASEAACLFYACLVEEMSPQTAFDMNFQFCNLLRMIKPIKPDVRQIYIQVLKDSSSSGSSVLSPAMNEHATVGFIGSLLEFIPELLNRKASDMISLRDHMTMLQVELRFLNDFFMDFPRSCTDPAVYGNHDLMRSIEAVTRESGSAIFSLSDEEIEGNISWQMNIMLSDLLEKGEIKQMFLELSKALRDKLPLIGGLEFIEFLLGNLKELFW</sequence>